<keyword evidence="2 3" id="KW-0067">ATP-binding</keyword>
<dbReference type="GO" id="GO:0000502">
    <property type="term" value="C:proteasome complex"/>
    <property type="evidence" value="ECO:0007669"/>
    <property type="project" value="UniProtKB-KW"/>
</dbReference>
<evidence type="ECO:0000313" key="9">
    <source>
        <dbReference type="Proteomes" id="UP000325030"/>
    </source>
</evidence>
<evidence type="ECO:0000256" key="3">
    <source>
        <dbReference type="RuleBase" id="RU003651"/>
    </source>
</evidence>
<dbReference type="Gene3D" id="3.40.50.300">
    <property type="entry name" value="P-loop containing nucleotide triphosphate hydrolases"/>
    <property type="match status" value="1"/>
</dbReference>
<reference evidence="9" key="1">
    <citation type="submission" date="2018-09" db="EMBL/GenBank/DDBJ databases">
        <title>Complete Genome Sequencing of Sulfolobus sp. JCM 16834.</title>
        <authorList>
            <person name="Kato S."/>
            <person name="Itoh T."/>
            <person name="Ohkuma M."/>
        </authorList>
    </citation>
    <scope>NUCLEOTIDE SEQUENCE [LARGE SCALE GENOMIC DNA]</scope>
    <source>
        <strain evidence="9">IC-007</strain>
    </source>
</reference>
<dbReference type="InterPro" id="IPR003593">
    <property type="entry name" value="AAA+_ATPase"/>
</dbReference>
<dbReference type="KEGG" id="step:IC006_0638"/>
<evidence type="ECO:0000259" key="5">
    <source>
        <dbReference type="SMART" id="SM00382"/>
    </source>
</evidence>
<comment type="similarity">
    <text evidence="3">Belongs to the AAA ATPase family.</text>
</comment>
<accession>A0A510DT71</accession>
<dbReference type="Gene3D" id="1.10.8.60">
    <property type="match status" value="1"/>
</dbReference>
<organism evidence="7 9">
    <name type="scientific">Sulfuracidifex tepidarius</name>
    <dbReference type="NCBI Taxonomy" id="1294262"/>
    <lineage>
        <taxon>Archaea</taxon>
        <taxon>Thermoproteota</taxon>
        <taxon>Thermoprotei</taxon>
        <taxon>Sulfolobales</taxon>
        <taxon>Sulfolobaceae</taxon>
        <taxon>Sulfuracidifex</taxon>
    </lineage>
</organism>
<dbReference type="SUPFAM" id="SSF52540">
    <property type="entry name" value="P-loop containing nucleoside triphosphate hydrolases"/>
    <property type="match status" value="1"/>
</dbReference>
<keyword evidence="8" id="KW-1185">Reference proteome</keyword>
<evidence type="ECO:0000256" key="4">
    <source>
        <dbReference type="SAM" id="Coils"/>
    </source>
</evidence>
<dbReference type="InterPro" id="IPR003959">
    <property type="entry name" value="ATPase_AAA_core"/>
</dbReference>
<sequence>MLIKSQDILLSLLQTTCPLCSGELEVGSDFLRCKLCEFQFTLRGDKELEPIYRKAGSLFSESLYSESFMLFIEGLKKHCGELTEENRKLCLNSAYNAATCSWFLLEKKEELKWLFYSLHLLLWCVKNGDQGEDIARLGSNLLSYKETLEMKGKMPRGEEEGFAELEKEVKEREKRKEEEEHRKEVEEVLDETVVEIGRDDKGKGEVNCDSPREPLIEYDGEGRITDITMGCSSINFSFMGGNKAVKEELFTSIILGYKNPDLLKKYNLSVKSNVLLYGPPGNGKTTYMKALAGEAKIPYLVILPSTVLDMYIGNSEKNLNKVFSFAKEHSPFLLAFDEIDSIAFNRGARPDDARGSVVNQLLYEVSSVPEDSKLYIIAATNYPWNLDTALLRSGRLDKWVFVPHPNREEREEIFSLYLKNVSGKDIDAEKLAEMTEWASAAEIKSVVKDTLVRKVKEEIAKGKESPLTQLDFERTLKERTNLGVVTKAWYVEAIGKLSQNSNLMLDQDVVSYLNEIKEKLRGGKDRERRYM</sequence>
<reference evidence="7 8" key="2">
    <citation type="journal article" date="2020" name="Int. J. Syst. Evol. Microbiol.">
        <title>Sulfuracidifex tepidarius gen. nov., sp. nov. and transfer of Sulfolobus metallicus Huber and Stetter 1992 to the genus Sulfuracidifex as Sulfuracidifex metallicus comb. nov.</title>
        <authorList>
            <person name="Itoh T."/>
            <person name="Miura T."/>
            <person name="Sakai H.D."/>
            <person name="Kato S."/>
            <person name="Ohkuma M."/>
            <person name="Takashina T."/>
        </authorList>
    </citation>
    <scope>NUCLEOTIDE SEQUENCE</scope>
    <source>
        <strain evidence="6 8">IC-006</strain>
        <strain evidence="7">IC-007</strain>
    </source>
</reference>
<gene>
    <name evidence="6" type="ORF">IC006_0638</name>
    <name evidence="7" type="ORF">IC007_0614</name>
</gene>
<dbReference type="EMBL" id="AP018930">
    <property type="protein sequence ID" value="BBG26109.1"/>
    <property type="molecule type" value="Genomic_DNA"/>
</dbReference>
<dbReference type="Proteomes" id="UP000325030">
    <property type="component" value="Chromosome"/>
</dbReference>
<evidence type="ECO:0000256" key="2">
    <source>
        <dbReference type="ARBA" id="ARBA00022840"/>
    </source>
</evidence>
<dbReference type="AlphaFoldDB" id="A0A510E0U4"/>
<dbReference type="PROSITE" id="PS00674">
    <property type="entry name" value="AAA"/>
    <property type="match status" value="1"/>
</dbReference>
<dbReference type="GeneID" id="41717050"/>
<dbReference type="EMBL" id="AP018929">
    <property type="protein sequence ID" value="BBG23354.1"/>
    <property type="molecule type" value="Genomic_DNA"/>
</dbReference>
<feature type="domain" description="AAA+ ATPase" evidence="5">
    <location>
        <begin position="270"/>
        <end position="406"/>
    </location>
</feature>
<dbReference type="PANTHER" id="PTHR23077">
    <property type="entry name" value="AAA-FAMILY ATPASE"/>
    <property type="match status" value="1"/>
</dbReference>
<dbReference type="STRING" id="1294262.GCA_001316085_03131"/>
<dbReference type="Pfam" id="PF00004">
    <property type="entry name" value="AAA"/>
    <property type="match status" value="1"/>
</dbReference>
<dbReference type="OrthoDB" id="241855at2157"/>
<protein>
    <submittedName>
        <fullName evidence="7">Proteasome-activating nucleotidase</fullName>
    </submittedName>
</protein>
<evidence type="ECO:0000313" key="6">
    <source>
        <dbReference type="EMBL" id="BBG23354.1"/>
    </source>
</evidence>
<proteinExistence type="inferred from homology"/>
<feature type="coiled-coil region" evidence="4">
    <location>
        <begin position="162"/>
        <end position="195"/>
    </location>
</feature>
<dbReference type="RefSeq" id="WP_054846920.1">
    <property type="nucleotide sequence ID" value="NZ_AP018929.1"/>
</dbReference>
<dbReference type="GO" id="GO:0016887">
    <property type="term" value="F:ATP hydrolysis activity"/>
    <property type="evidence" value="ECO:0007669"/>
    <property type="project" value="InterPro"/>
</dbReference>
<dbReference type="InterPro" id="IPR003960">
    <property type="entry name" value="ATPase_AAA_CS"/>
</dbReference>
<dbReference type="PANTHER" id="PTHR23077:SF171">
    <property type="entry name" value="NUCLEAR VALOSIN-CONTAINING PROTEIN-LIKE"/>
    <property type="match status" value="1"/>
</dbReference>
<dbReference type="InterPro" id="IPR027417">
    <property type="entry name" value="P-loop_NTPase"/>
</dbReference>
<dbReference type="InterPro" id="IPR050168">
    <property type="entry name" value="AAA_ATPase_domain"/>
</dbReference>
<keyword evidence="4" id="KW-0175">Coiled coil</keyword>
<dbReference type="Proteomes" id="UP000322983">
    <property type="component" value="Chromosome"/>
</dbReference>
<keyword evidence="7" id="KW-0647">Proteasome</keyword>
<evidence type="ECO:0000313" key="8">
    <source>
        <dbReference type="Proteomes" id="UP000322983"/>
    </source>
</evidence>
<keyword evidence="1 3" id="KW-0547">Nucleotide-binding</keyword>
<dbReference type="GO" id="GO:0005524">
    <property type="term" value="F:ATP binding"/>
    <property type="evidence" value="ECO:0007669"/>
    <property type="project" value="UniProtKB-KW"/>
</dbReference>
<evidence type="ECO:0000313" key="7">
    <source>
        <dbReference type="EMBL" id="BBG26109.1"/>
    </source>
</evidence>
<accession>A0A510E0U4</accession>
<evidence type="ECO:0000256" key="1">
    <source>
        <dbReference type="ARBA" id="ARBA00022741"/>
    </source>
</evidence>
<name>A0A510E0U4_9CREN</name>
<dbReference type="SMART" id="SM00382">
    <property type="entry name" value="AAA"/>
    <property type="match status" value="1"/>
</dbReference>